<dbReference type="Proteomes" id="UP000078512">
    <property type="component" value="Unassembled WGS sequence"/>
</dbReference>
<feature type="domain" description="DNA replication complex GINS protein PSF2 N-terminal" evidence="9">
    <location>
        <begin position="12"/>
        <end position="71"/>
    </location>
</feature>
<proteinExistence type="inferred from homology"/>
<sequence length="244" mass="27477">MALPRHLKNGLTPLEIEFLAENELIEIEAAIDTRTDLELLSGTLPALKPLRTNTVPLWMAISLKKKHKCNIRVPAWMTVEALTKTLKEEETNDVRFSYMPYHYMEIAQLLLENAMDDIPSAEATRTLLKDLREARQSKARQGVHALGESYLQMDNIGLMEINEIRPFFTKAFFEIQKLRPAAAGNNSNNNNAYDYDQYGNSGLSMDGRYGGGSMADFDGKASYSSSTVPESSRRFQSTQGSRMN</sequence>
<keyword evidence="6" id="KW-0539">Nucleus</keyword>
<dbReference type="OrthoDB" id="1938138at2759"/>
<gene>
    <name evidence="10" type="ORF">K457DRAFT_36200</name>
</gene>
<accession>A0A197JFI8</accession>
<dbReference type="PANTHER" id="PTHR12772:SF0">
    <property type="entry name" value="DNA REPLICATION COMPLEX GINS PROTEIN PSF2"/>
    <property type="match status" value="1"/>
</dbReference>
<dbReference type="Pfam" id="PF05916">
    <property type="entry name" value="Sld5"/>
    <property type="match status" value="1"/>
</dbReference>
<dbReference type="InterPro" id="IPR007257">
    <property type="entry name" value="GINS_Psf2"/>
</dbReference>
<organism evidence="10 11">
    <name type="scientific">Linnemannia elongata AG-77</name>
    <dbReference type="NCBI Taxonomy" id="1314771"/>
    <lineage>
        <taxon>Eukaryota</taxon>
        <taxon>Fungi</taxon>
        <taxon>Fungi incertae sedis</taxon>
        <taxon>Mucoromycota</taxon>
        <taxon>Mortierellomycotina</taxon>
        <taxon>Mortierellomycetes</taxon>
        <taxon>Mortierellales</taxon>
        <taxon>Mortierellaceae</taxon>
        <taxon>Linnemannia</taxon>
    </lineage>
</organism>
<feature type="compositionally biased region" description="Polar residues" evidence="7">
    <location>
        <begin position="222"/>
        <end position="244"/>
    </location>
</feature>
<evidence type="ECO:0000256" key="3">
    <source>
        <dbReference type="ARBA" id="ARBA00013969"/>
    </source>
</evidence>
<evidence type="ECO:0000313" key="10">
    <source>
        <dbReference type="EMBL" id="OAQ23890.1"/>
    </source>
</evidence>
<dbReference type="InterPro" id="IPR056784">
    <property type="entry name" value="PSF2_N"/>
</dbReference>
<feature type="domain" description="GINS subunit" evidence="8">
    <location>
        <begin position="76"/>
        <end position="168"/>
    </location>
</feature>
<dbReference type="CDD" id="cd11712">
    <property type="entry name" value="GINS_A_psf2"/>
    <property type="match status" value="1"/>
</dbReference>
<name>A0A197JFI8_9FUNG</name>
<keyword evidence="5" id="KW-0235">DNA replication</keyword>
<dbReference type="EMBL" id="KV442106">
    <property type="protein sequence ID" value="OAQ23890.1"/>
    <property type="molecule type" value="Genomic_DNA"/>
</dbReference>
<dbReference type="Gene3D" id="1.20.58.1020">
    <property type="match status" value="1"/>
</dbReference>
<evidence type="ECO:0000256" key="1">
    <source>
        <dbReference type="ARBA" id="ARBA00004123"/>
    </source>
</evidence>
<protein>
    <recommendedName>
        <fullName evidence="4">DNA replication complex GINS protein PSF2</fullName>
    </recommendedName>
    <alternativeName>
        <fullName evidence="3">DNA replication complex GINS protein psf2</fullName>
    </alternativeName>
</protein>
<dbReference type="InterPro" id="IPR021151">
    <property type="entry name" value="GINS_A"/>
</dbReference>
<dbReference type="GO" id="GO:0033260">
    <property type="term" value="P:nuclear DNA replication"/>
    <property type="evidence" value="ECO:0007669"/>
    <property type="project" value="EnsemblFungi"/>
</dbReference>
<comment type="subcellular location">
    <subcellularLocation>
        <location evidence="1">Nucleus</location>
    </subcellularLocation>
</comment>
<reference evidence="10 11" key="1">
    <citation type="submission" date="2016-05" db="EMBL/GenBank/DDBJ databases">
        <title>Genome sequencing reveals origins of a unique bacterial endosymbiosis in the earliest lineages of terrestrial Fungi.</title>
        <authorList>
            <consortium name="DOE Joint Genome Institute"/>
            <person name="Uehling J."/>
            <person name="Gryganskyi A."/>
            <person name="Hameed K."/>
            <person name="Tschaplinski T."/>
            <person name="Misztal P."/>
            <person name="Wu S."/>
            <person name="Desiro A."/>
            <person name="Vande Pol N."/>
            <person name="Du Z.-Y."/>
            <person name="Zienkiewicz A."/>
            <person name="Zienkiewicz K."/>
            <person name="Morin E."/>
            <person name="Tisserant E."/>
            <person name="Splivallo R."/>
            <person name="Hainaut M."/>
            <person name="Henrissat B."/>
            <person name="Ohm R."/>
            <person name="Kuo A."/>
            <person name="Yan J."/>
            <person name="Lipzen A."/>
            <person name="Nolan M."/>
            <person name="Labutti K."/>
            <person name="Barry K."/>
            <person name="Goldstein A."/>
            <person name="Labbe J."/>
            <person name="Schadt C."/>
            <person name="Tuskan G."/>
            <person name="Grigoriev I."/>
            <person name="Martin F."/>
            <person name="Vilgalys R."/>
            <person name="Bonito G."/>
        </authorList>
    </citation>
    <scope>NUCLEOTIDE SEQUENCE [LARGE SCALE GENOMIC DNA]</scope>
    <source>
        <strain evidence="10 11">AG-77</strain>
    </source>
</reference>
<dbReference type="AlphaFoldDB" id="A0A197JFI8"/>
<evidence type="ECO:0000256" key="2">
    <source>
        <dbReference type="ARBA" id="ARBA00010565"/>
    </source>
</evidence>
<dbReference type="Gene3D" id="3.40.5.50">
    <property type="match status" value="1"/>
</dbReference>
<comment type="similarity">
    <text evidence="2">Belongs to the GINS2/PSF2 family.</text>
</comment>
<dbReference type="SUPFAM" id="SSF160059">
    <property type="entry name" value="PriA/YqbF domain"/>
    <property type="match status" value="1"/>
</dbReference>
<dbReference type="GO" id="GO:0000727">
    <property type="term" value="P:double-strand break repair via break-induced replication"/>
    <property type="evidence" value="ECO:0007669"/>
    <property type="project" value="TreeGrafter"/>
</dbReference>
<evidence type="ECO:0000313" key="11">
    <source>
        <dbReference type="Proteomes" id="UP000078512"/>
    </source>
</evidence>
<dbReference type="CDD" id="cd21694">
    <property type="entry name" value="GINS_B_Psf2"/>
    <property type="match status" value="1"/>
</dbReference>
<dbReference type="GO" id="GO:0000785">
    <property type="term" value="C:chromatin"/>
    <property type="evidence" value="ECO:0007669"/>
    <property type="project" value="EnsemblFungi"/>
</dbReference>
<dbReference type="SUPFAM" id="SSF158573">
    <property type="entry name" value="GINS helical bundle-like"/>
    <property type="match status" value="1"/>
</dbReference>
<evidence type="ECO:0000259" key="8">
    <source>
        <dbReference type="Pfam" id="PF05916"/>
    </source>
</evidence>
<feature type="region of interest" description="Disordered" evidence="7">
    <location>
        <begin position="220"/>
        <end position="244"/>
    </location>
</feature>
<dbReference type="GO" id="GO:0000811">
    <property type="term" value="C:GINS complex"/>
    <property type="evidence" value="ECO:0007669"/>
    <property type="project" value="TreeGrafter"/>
</dbReference>
<evidence type="ECO:0000256" key="7">
    <source>
        <dbReference type="SAM" id="MobiDB-lite"/>
    </source>
</evidence>
<dbReference type="PANTHER" id="PTHR12772">
    <property type="entry name" value="DNA REPLICATION COMPLEX GINS PROTEIN PSF2"/>
    <property type="match status" value="1"/>
</dbReference>
<evidence type="ECO:0000256" key="4">
    <source>
        <dbReference type="ARBA" id="ARBA00015139"/>
    </source>
</evidence>
<dbReference type="InterPro" id="IPR036224">
    <property type="entry name" value="GINS_bundle-like_dom_sf"/>
</dbReference>
<evidence type="ECO:0000256" key="5">
    <source>
        <dbReference type="ARBA" id="ARBA00022705"/>
    </source>
</evidence>
<dbReference type="FunFam" id="1.20.58.1020:FF:000001">
    <property type="entry name" value="DNA replication complex GINS protein PSF2"/>
    <property type="match status" value="1"/>
</dbReference>
<evidence type="ECO:0000256" key="6">
    <source>
        <dbReference type="ARBA" id="ARBA00023242"/>
    </source>
</evidence>
<dbReference type="STRING" id="1314771.A0A197JFI8"/>
<evidence type="ECO:0000259" key="9">
    <source>
        <dbReference type="Pfam" id="PF25005"/>
    </source>
</evidence>
<keyword evidence="11" id="KW-1185">Reference proteome</keyword>
<dbReference type="Pfam" id="PF25005">
    <property type="entry name" value="PSF2_N"/>
    <property type="match status" value="1"/>
</dbReference>